<dbReference type="GO" id="GO:0009279">
    <property type="term" value="C:cell outer membrane"/>
    <property type="evidence" value="ECO:0007669"/>
    <property type="project" value="UniProtKB-SubCell"/>
</dbReference>
<dbReference type="InterPro" id="IPR011990">
    <property type="entry name" value="TPR-like_helical_dom_sf"/>
</dbReference>
<gene>
    <name evidence="9" type="ORF">SAMN06295967_102117</name>
</gene>
<sequence>MKNIMKHLFLFVSAVTFMVACTDLVDEALDAESFERPSEAGESGDVAGALQGTYNQLNAFSDQAGVYALQEHPSDEMMGPTRGTDWSDFGIWRQLHLHSWDPSHEFVFTAWNILNTGQLRATQVIESSGATEAQRAEASFLRAYFIYNIVDLYGQVPIRLDIDDSEEIPTVISRSEATDKILSDLDYAIERLPRLATSNTGRATYEAAHFLRAKVYLNKAVFTAQNPEGPYTFESADMQEVISSVNEIRNSALSLSESYWDNFVPTNRTESREIIFARRNEPGNAVASVQNRYKMTLHYNQVPGSGGGWNGFTTVADFYNKWNDDADERRGKALPGFTDRHGLRVGFLQGQQFNAQGQPLTDRGGNPLIFTAEASLLYSNERAGIRVIKYPPDPDNLNDGLIGTDYVFFRYADAWLMQAEAYFRSNNVSEALGMVNGLRVARGAAPLTTLTEDLLLDERGFELYWEGWRRNDQIRFGKFLEAWQNKPASSPHVVLFPIPQRAMDTNPNFVQNAGY</sequence>
<feature type="domain" description="RagB/SusD" evidence="7">
    <location>
        <begin position="273"/>
        <end position="515"/>
    </location>
</feature>
<dbReference type="EMBL" id="FZOK01000002">
    <property type="protein sequence ID" value="SNS02733.1"/>
    <property type="molecule type" value="Genomic_DNA"/>
</dbReference>
<evidence type="ECO:0000259" key="7">
    <source>
        <dbReference type="Pfam" id="PF07980"/>
    </source>
</evidence>
<evidence type="ECO:0000259" key="8">
    <source>
        <dbReference type="Pfam" id="PF14322"/>
    </source>
</evidence>
<dbReference type="AlphaFoldDB" id="A0A239B667"/>
<reference evidence="10" key="1">
    <citation type="submission" date="2017-06" db="EMBL/GenBank/DDBJ databases">
        <authorList>
            <person name="Varghese N."/>
            <person name="Submissions S."/>
        </authorList>
    </citation>
    <scope>NUCLEOTIDE SEQUENCE [LARGE SCALE GENOMIC DNA]</scope>
    <source>
        <strain evidence="10">5C</strain>
    </source>
</reference>
<evidence type="ECO:0000256" key="6">
    <source>
        <dbReference type="SAM" id="SignalP"/>
    </source>
</evidence>
<keyword evidence="3 6" id="KW-0732">Signal</keyword>
<comment type="similarity">
    <text evidence="2">Belongs to the SusD family.</text>
</comment>
<comment type="subcellular location">
    <subcellularLocation>
        <location evidence="1">Cell outer membrane</location>
    </subcellularLocation>
</comment>
<keyword evidence="5" id="KW-0998">Cell outer membrane</keyword>
<evidence type="ECO:0000256" key="4">
    <source>
        <dbReference type="ARBA" id="ARBA00023136"/>
    </source>
</evidence>
<evidence type="ECO:0000256" key="1">
    <source>
        <dbReference type="ARBA" id="ARBA00004442"/>
    </source>
</evidence>
<evidence type="ECO:0000256" key="2">
    <source>
        <dbReference type="ARBA" id="ARBA00006275"/>
    </source>
</evidence>
<dbReference type="Pfam" id="PF14322">
    <property type="entry name" value="SusD-like_3"/>
    <property type="match status" value="1"/>
</dbReference>
<feature type="domain" description="SusD-like N-terminal" evidence="8">
    <location>
        <begin position="127"/>
        <end position="217"/>
    </location>
</feature>
<keyword evidence="4" id="KW-0472">Membrane</keyword>
<keyword evidence="10" id="KW-1185">Reference proteome</keyword>
<dbReference type="Gene3D" id="1.25.40.390">
    <property type="match status" value="1"/>
</dbReference>
<evidence type="ECO:0000256" key="5">
    <source>
        <dbReference type="ARBA" id="ARBA00023237"/>
    </source>
</evidence>
<dbReference type="SUPFAM" id="SSF48452">
    <property type="entry name" value="TPR-like"/>
    <property type="match status" value="1"/>
</dbReference>
<name>A0A239B667_9BACT</name>
<protein>
    <submittedName>
        <fullName evidence="9">Starch-binding associating with outer membrane</fullName>
    </submittedName>
</protein>
<organism evidence="9 10">
    <name type="scientific">Belliella buryatensis</name>
    <dbReference type="NCBI Taxonomy" id="1500549"/>
    <lineage>
        <taxon>Bacteria</taxon>
        <taxon>Pseudomonadati</taxon>
        <taxon>Bacteroidota</taxon>
        <taxon>Cytophagia</taxon>
        <taxon>Cytophagales</taxon>
        <taxon>Cyclobacteriaceae</taxon>
        <taxon>Belliella</taxon>
    </lineage>
</organism>
<dbReference type="InterPro" id="IPR012944">
    <property type="entry name" value="SusD_RagB_dom"/>
</dbReference>
<dbReference type="InterPro" id="IPR033985">
    <property type="entry name" value="SusD-like_N"/>
</dbReference>
<feature type="signal peptide" evidence="6">
    <location>
        <begin position="1"/>
        <end position="22"/>
    </location>
</feature>
<dbReference type="OrthoDB" id="5694214at2"/>
<dbReference type="PROSITE" id="PS51257">
    <property type="entry name" value="PROKAR_LIPOPROTEIN"/>
    <property type="match status" value="1"/>
</dbReference>
<evidence type="ECO:0000313" key="9">
    <source>
        <dbReference type="EMBL" id="SNS02733.1"/>
    </source>
</evidence>
<dbReference type="Pfam" id="PF07980">
    <property type="entry name" value="SusD_RagB"/>
    <property type="match status" value="1"/>
</dbReference>
<accession>A0A239B667</accession>
<feature type="chain" id="PRO_5012444184" evidence="6">
    <location>
        <begin position="23"/>
        <end position="515"/>
    </location>
</feature>
<evidence type="ECO:0000313" key="10">
    <source>
        <dbReference type="Proteomes" id="UP000198480"/>
    </source>
</evidence>
<dbReference type="Proteomes" id="UP000198480">
    <property type="component" value="Unassembled WGS sequence"/>
</dbReference>
<evidence type="ECO:0000256" key="3">
    <source>
        <dbReference type="ARBA" id="ARBA00022729"/>
    </source>
</evidence>
<proteinExistence type="inferred from homology"/>